<evidence type="ECO:0008006" key="5">
    <source>
        <dbReference type="Google" id="ProtNLM"/>
    </source>
</evidence>
<proteinExistence type="predicted"/>
<feature type="transmembrane region" description="Helical" evidence="2">
    <location>
        <begin position="50"/>
        <end position="75"/>
    </location>
</feature>
<name>E3J7E3_PSEI1</name>
<dbReference type="HOGENOM" id="CLU_106273_2_0_11"/>
<dbReference type="InterPro" id="IPR009937">
    <property type="entry name" value="Phage_holin_3_6"/>
</dbReference>
<sequence>MAVFGHGDRRLGRDASLGELVALATKDVSLLVRQEIELAKAEVGRQVASAAVGIGLLGVAAGLVLGALLALMIFFGELFAWLGLERFWAFLLTAGLLFVLAGVLALLAALRLRKLQPPRRTVASVREDVALLRHATGGAGDARGGSPAKSGPPTGQTTPVGAETRSARPVVAPIPQSRDAAPPAGRRPAEFDRPGAVEPRA</sequence>
<feature type="transmembrane region" description="Helical" evidence="2">
    <location>
        <begin position="87"/>
        <end position="110"/>
    </location>
</feature>
<keyword evidence="2" id="KW-1133">Transmembrane helix</keyword>
<dbReference type="KEGG" id="fri:FraEuI1c_0330"/>
<dbReference type="EMBL" id="CP002299">
    <property type="protein sequence ID" value="ADP78416.1"/>
    <property type="molecule type" value="Genomic_DNA"/>
</dbReference>
<dbReference type="InParanoid" id="E3J7E3"/>
<dbReference type="AlphaFoldDB" id="E3J7E3"/>
<evidence type="ECO:0000256" key="2">
    <source>
        <dbReference type="SAM" id="Phobius"/>
    </source>
</evidence>
<keyword evidence="2" id="KW-0472">Membrane</keyword>
<evidence type="ECO:0000256" key="1">
    <source>
        <dbReference type="SAM" id="MobiDB-lite"/>
    </source>
</evidence>
<evidence type="ECO:0000313" key="4">
    <source>
        <dbReference type="Proteomes" id="UP000002484"/>
    </source>
</evidence>
<gene>
    <name evidence="3" type="ordered locus">FraEuI1c_0330</name>
</gene>
<feature type="region of interest" description="Disordered" evidence="1">
    <location>
        <begin position="136"/>
        <end position="201"/>
    </location>
</feature>
<keyword evidence="4" id="KW-1185">Reference proteome</keyword>
<dbReference type="eggNOG" id="ENOG50332VJ">
    <property type="taxonomic scope" value="Bacteria"/>
</dbReference>
<reference evidence="3 4" key="1">
    <citation type="submission" date="2010-10" db="EMBL/GenBank/DDBJ databases">
        <title>Complete sequence of Frankia sp. EuI1c.</title>
        <authorList>
            <consortium name="US DOE Joint Genome Institute"/>
            <person name="Lucas S."/>
            <person name="Copeland A."/>
            <person name="Lapidus A."/>
            <person name="Cheng J.-F."/>
            <person name="Bruce D."/>
            <person name="Goodwin L."/>
            <person name="Pitluck S."/>
            <person name="Chertkov O."/>
            <person name="Detter J.C."/>
            <person name="Han C."/>
            <person name="Tapia R."/>
            <person name="Land M."/>
            <person name="Hauser L."/>
            <person name="Jeffries C."/>
            <person name="Kyrpides N."/>
            <person name="Ivanova N."/>
            <person name="Mikhailova N."/>
            <person name="Beauchemin N."/>
            <person name="Sen A."/>
            <person name="Sur S.A."/>
            <person name="Gtari M."/>
            <person name="Wall L."/>
            <person name="Tisa L."/>
            <person name="Woyke T."/>
        </authorList>
    </citation>
    <scope>NUCLEOTIDE SEQUENCE [LARGE SCALE GENOMIC DNA]</scope>
    <source>
        <strain evidence="4">DSM 45817 / CECT 9037 / EuI1c</strain>
    </source>
</reference>
<dbReference type="RefSeq" id="WP_013421539.1">
    <property type="nucleotide sequence ID" value="NC_014666.1"/>
</dbReference>
<feature type="compositionally biased region" description="Basic and acidic residues" evidence="1">
    <location>
        <begin position="187"/>
        <end position="201"/>
    </location>
</feature>
<dbReference type="STRING" id="298654.FraEuI1c_0330"/>
<dbReference type="Proteomes" id="UP000002484">
    <property type="component" value="Chromosome"/>
</dbReference>
<organism evidence="3 4">
    <name type="scientific">Pseudofrankia inefficax (strain DSM 45817 / CECT 9037 / DDB 130130 / EuI1c)</name>
    <name type="common">Frankia inefficax</name>
    <dbReference type="NCBI Taxonomy" id="298654"/>
    <lineage>
        <taxon>Bacteria</taxon>
        <taxon>Bacillati</taxon>
        <taxon>Actinomycetota</taxon>
        <taxon>Actinomycetes</taxon>
        <taxon>Frankiales</taxon>
        <taxon>Frankiaceae</taxon>
        <taxon>Pseudofrankia</taxon>
    </lineage>
</organism>
<protein>
    <recommendedName>
        <fullName evidence="5">Phage holin family protein</fullName>
    </recommendedName>
</protein>
<evidence type="ECO:0000313" key="3">
    <source>
        <dbReference type="EMBL" id="ADP78416.1"/>
    </source>
</evidence>
<accession>E3J7E3</accession>
<keyword evidence="2" id="KW-0812">Transmembrane</keyword>
<dbReference type="Pfam" id="PF07332">
    <property type="entry name" value="Phage_holin_3_6"/>
    <property type="match status" value="1"/>
</dbReference>